<dbReference type="PANTHER" id="PTHR20963:SF42">
    <property type="entry name" value="PHOSPHOGLYCERATE MUTASE-LIKE PROTEIN"/>
    <property type="match status" value="1"/>
</dbReference>
<evidence type="ECO:0008006" key="5">
    <source>
        <dbReference type="Google" id="ProtNLM"/>
    </source>
</evidence>
<feature type="chain" id="PRO_5041909180" description="Acid phosphatase" evidence="2">
    <location>
        <begin position="24"/>
        <end position="542"/>
    </location>
</feature>
<dbReference type="GeneID" id="85225164"/>
<evidence type="ECO:0000313" key="4">
    <source>
        <dbReference type="Proteomes" id="UP001217754"/>
    </source>
</evidence>
<name>A0AAF0F575_9BASI</name>
<protein>
    <recommendedName>
        <fullName evidence="5">Acid phosphatase</fullName>
    </recommendedName>
</protein>
<proteinExistence type="predicted"/>
<dbReference type="EMBL" id="CP119959">
    <property type="protein sequence ID" value="WFD38558.1"/>
    <property type="molecule type" value="Genomic_DNA"/>
</dbReference>
<dbReference type="GO" id="GO:0003993">
    <property type="term" value="F:acid phosphatase activity"/>
    <property type="evidence" value="ECO:0007669"/>
    <property type="project" value="TreeGrafter"/>
</dbReference>
<dbReference type="InterPro" id="IPR000560">
    <property type="entry name" value="His_Pase_clade-2"/>
</dbReference>
<organism evidence="3 4">
    <name type="scientific">Malassezia japonica</name>
    <dbReference type="NCBI Taxonomy" id="223818"/>
    <lineage>
        <taxon>Eukaryota</taxon>
        <taxon>Fungi</taxon>
        <taxon>Dikarya</taxon>
        <taxon>Basidiomycota</taxon>
        <taxon>Ustilaginomycotina</taxon>
        <taxon>Malasseziomycetes</taxon>
        <taxon>Malasseziales</taxon>
        <taxon>Malasseziaceae</taxon>
        <taxon>Malassezia</taxon>
    </lineage>
</organism>
<dbReference type="Gene3D" id="3.40.50.1240">
    <property type="entry name" value="Phosphoglycerate mutase-like"/>
    <property type="match status" value="1"/>
</dbReference>
<keyword evidence="2" id="KW-0732">Signal</keyword>
<dbReference type="AlphaFoldDB" id="A0AAF0F575"/>
<gene>
    <name evidence="3" type="ORF">MJAP1_001515</name>
</gene>
<dbReference type="SUPFAM" id="SSF53254">
    <property type="entry name" value="Phosphoglycerate mutase-like"/>
    <property type="match status" value="1"/>
</dbReference>
<evidence type="ECO:0000256" key="2">
    <source>
        <dbReference type="SAM" id="SignalP"/>
    </source>
</evidence>
<dbReference type="PROSITE" id="PS00616">
    <property type="entry name" value="HIS_ACID_PHOSPHAT_1"/>
    <property type="match status" value="1"/>
</dbReference>
<feature type="signal peptide" evidence="2">
    <location>
        <begin position="1"/>
        <end position="23"/>
    </location>
</feature>
<dbReference type="InterPro" id="IPR029033">
    <property type="entry name" value="His_PPase_superfam"/>
</dbReference>
<dbReference type="RefSeq" id="XP_060121455.1">
    <property type="nucleotide sequence ID" value="XM_060265472.1"/>
</dbReference>
<dbReference type="Proteomes" id="UP001217754">
    <property type="component" value="Chromosome 2"/>
</dbReference>
<dbReference type="Pfam" id="PF00328">
    <property type="entry name" value="His_Phos_2"/>
    <property type="match status" value="1"/>
</dbReference>
<keyword evidence="1" id="KW-0378">Hydrolase</keyword>
<reference evidence="3" key="1">
    <citation type="submission" date="2023-03" db="EMBL/GenBank/DDBJ databases">
        <title>Mating type loci evolution in Malassezia.</title>
        <authorList>
            <person name="Coelho M.A."/>
        </authorList>
    </citation>
    <scope>NUCLEOTIDE SEQUENCE</scope>
    <source>
        <strain evidence="3">CBS 9431</strain>
    </source>
</reference>
<keyword evidence="4" id="KW-1185">Reference proteome</keyword>
<dbReference type="PANTHER" id="PTHR20963">
    <property type="entry name" value="MULTIPLE INOSITOL POLYPHOSPHATE PHOSPHATASE-RELATED"/>
    <property type="match status" value="1"/>
</dbReference>
<dbReference type="CDD" id="cd07061">
    <property type="entry name" value="HP_HAP_like"/>
    <property type="match status" value="1"/>
</dbReference>
<sequence length="542" mass="60146">MVNFKPLIAAVCASTSTIVAVSAKDAPINWNNVTGTASETFPTDVGALGDTVPGGAPFVAQRDKLNTTRPFGPYGIEMRWLPKDVGHENTTSNDIFSNLGPYTPWRPSTLFPQTAAYEVLPDQCTVKQVHILHRHGARYPTDGMDDGPGLLAAKIQNTTRNNTFEASGELAFLHDWKYELGVADLVHQGAQELFDSGVKAYYQYGKLLENATEKPVIRASSSSRVVDSARYWALGFFGWDATSKVNLEVLTEADKQNNTLEPKHSCPNGDEIKFGDKMRKQWQNVYLQKPLDRIQQHIKGINLTIDDMENFISMCPYETSGMGYSQFCNLFTKEEWESYEYEADLKFQANNGFMSPTGKAMGIGYVNEFLERVTHGNYSQPQTTQNNTLDKNPTYFPVNQTLYADFSHDSVMVSILTAFNFTQFSTPLGSGSIVTKRGFRASDVVPFGARVVFEVLECTENKQPTNYIRVKINEAVLPLDEGQGCAKRPDGLCKLDDFVGFLKAHANDAAKFELACYGKNGTDFTVTGPVSTGTLEDSQMHK</sequence>
<evidence type="ECO:0000256" key="1">
    <source>
        <dbReference type="ARBA" id="ARBA00022801"/>
    </source>
</evidence>
<accession>A0AAF0F575</accession>
<dbReference type="InterPro" id="IPR033379">
    <property type="entry name" value="Acid_Pase_AS"/>
</dbReference>
<evidence type="ECO:0000313" key="3">
    <source>
        <dbReference type="EMBL" id="WFD38558.1"/>
    </source>
</evidence>